<dbReference type="Proteomes" id="UP000821865">
    <property type="component" value="Chromosome 2"/>
</dbReference>
<protein>
    <submittedName>
        <fullName evidence="1">Uncharacterized protein</fullName>
    </submittedName>
</protein>
<reference evidence="1" key="1">
    <citation type="submission" date="2020-05" db="EMBL/GenBank/DDBJ databases">
        <title>Large-scale comparative analyses of tick genomes elucidate their genetic diversity and vector capacities.</title>
        <authorList>
            <person name="Jia N."/>
            <person name="Wang J."/>
            <person name="Shi W."/>
            <person name="Du L."/>
            <person name="Sun Y."/>
            <person name="Zhan W."/>
            <person name="Jiang J."/>
            <person name="Wang Q."/>
            <person name="Zhang B."/>
            <person name="Ji P."/>
            <person name="Sakyi L.B."/>
            <person name="Cui X."/>
            <person name="Yuan T."/>
            <person name="Jiang B."/>
            <person name="Yang W."/>
            <person name="Lam T.T.-Y."/>
            <person name="Chang Q."/>
            <person name="Ding S."/>
            <person name="Wang X."/>
            <person name="Zhu J."/>
            <person name="Ruan X."/>
            <person name="Zhao L."/>
            <person name="Wei J."/>
            <person name="Que T."/>
            <person name="Du C."/>
            <person name="Cheng J."/>
            <person name="Dai P."/>
            <person name="Han X."/>
            <person name="Huang E."/>
            <person name="Gao Y."/>
            <person name="Liu J."/>
            <person name="Shao H."/>
            <person name="Ye R."/>
            <person name="Li L."/>
            <person name="Wei W."/>
            <person name="Wang X."/>
            <person name="Wang C."/>
            <person name="Yang T."/>
            <person name="Huo Q."/>
            <person name="Li W."/>
            <person name="Guo W."/>
            <person name="Chen H."/>
            <person name="Zhou L."/>
            <person name="Ni X."/>
            <person name="Tian J."/>
            <person name="Zhou Y."/>
            <person name="Sheng Y."/>
            <person name="Liu T."/>
            <person name="Pan Y."/>
            <person name="Xia L."/>
            <person name="Li J."/>
            <person name="Zhao F."/>
            <person name="Cao W."/>
        </authorList>
    </citation>
    <scope>NUCLEOTIDE SEQUENCE</scope>
    <source>
        <strain evidence="1">Dsil-2018</strain>
    </source>
</reference>
<organism evidence="1 2">
    <name type="scientific">Dermacentor silvarum</name>
    <name type="common">Tick</name>
    <dbReference type="NCBI Taxonomy" id="543639"/>
    <lineage>
        <taxon>Eukaryota</taxon>
        <taxon>Metazoa</taxon>
        <taxon>Ecdysozoa</taxon>
        <taxon>Arthropoda</taxon>
        <taxon>Chelicerata</taxon>
        <taxon>Arachnida</taxon>
        <taxon>Acari</taxon>
        <taxon>Parasitiformes</taxon>
        <taxon>Ixodida</taxon>
        <taxon>Ixodoidea</taxon>
        <taxon>Ixodidae</taxon>
        <taxon>Rhipicephalinae</taxon>
        <taxon>Dermacentor</taxon>
    </lineage>
</organism>
<dbReference type="EMBL" id="CM023471">
    <property type="protein sequence ID" value="KAH7966597.1"/>
    <property type="molecule type" value="Genomic_DNA"/>
</dbReference>
<accession>A0ACB8DET3</accession>
<evidence type="ECO:0000313" key="2">
    <source>
        <dbReference type="Proteomes" id="UP000821865"/>
    </source>
</evidence>
<gene>
    <name evidence="1" type="ORF">HPB49_017973</name>
</gene>
<evidence type="ECO:0000313" key="1">
    <source>
        <dbReference type="EMBL" id="KAH7966597.1"/>
    </source>
</evidence>
<sequence>MTASSHSDVVTNRYIWASTKHAVSHHHHHEEWTRLQRRHLLFCEAAAGDRGRRDDVYPVEAGDRRGGGMGTTILLVAVLTAVVATTSTAAIIKDGSVASAAFRGEWASAAAPQPWHDDDASGAAKRRRHDSPDFDQIIVETLEQPPARHRPSVALILFLFITGLFAGAMILALCVLCLLKSFNGQIAYHSVAQKDDKFCVVENRGKPLADVMFKQRPAQVVAESHITRKERDLPRSARDVSYTPRELPQYSARDAPLYSARDMPAYNAPGDYRELRYSREQQHHTRESSNKRRGAYKASANAQQRQEPCSDDENVDDHNYGKTLSNLRLDLRINQEPHRKNRYASGGGSIRQYPPDSYSASSYSSGENMNISHASKSRPLLFSLSPDKKPAKDRGSKTSVRDARTHRAKESMAVRRSDSRDSQVSEVDENFFGEQNAAEVYQSIKTNTKAGRPRSRNTEPIPRRASTTPHLGSSPMAPQHEDSVRQHVTNATDQLTLDQVKALIDEILNKKANKKHKDSS</sequence>
<proteinExistence type="predicted"/>
<name>A0ACB8DET3_DERSI</name>
<comment type="caution">
    <text evidence="1">The sequence shown here is derived from an EMBL/GenBank/DDBJ whole genome shotgun (WGS) entry which is preliminary data.</text>
</comment>
<keyword evidence="2" id="KW-1185">Reference proteome</keyword>